<feature type="signal peptide" evidence="2">
    <location>
        <begin position="1"/>
        <end position="22"/>
    </location>
</feature>
<organism evidence="4 5">
    <name type="scientific">Candidatus Scatenecus faecavium</name>
    <dbReference type="NCBI Taxonomy" id="2840915"/>
    <lineage>
        <taxon>Bacteria</taxon>
        <taxon>Candidatus Scatenecus</taxon>
    </lineage>
</organism>
<sequence>MIKKFFISALLLLSLSAGAVYAQFADNLKFDGYISDNANILREEAKENINLTLDDLNKKTSAAIAIATFPSIEGNNIEQVSEYILNTYKIGDDEKKNGIVISIAMEERNINVFLGDAYQDKTDTEIIRNLINDNIIPYFAKEDYEGGVIRGTYTLADEVAKMNKKRIKHFGKLPKKLNQQGKQDFNKNWFWLLLLPAGAVLGWLIAMLVKSEKSEN</sequence>
<reference evidence="4" key="1">
    <citation type="submission" date="2020-10" db="EMBL/GenBank/DDBJ databases">
        <authorList>
            <person name="Gilroy R."/>
        </authorList>
    </citation>
    <scope>NUCLEOTIDE SEQUENCE</scope>
    <source>
        <strain evidence="4">CHK152-2994</strain>
    </source>
</reference>
<evidence type="ECO:0000256" key="2">
    <source>
        <dbReference type="SAM" id="SignalP"/>
    </source>
</evidence>
<evidence type="ECO:0000313" key="4">
    <source>
        <dbReference type="EMBL" id="HIS82201.1"/>
    </source>
</evidence>
<dbReference type="AlphaFoldDB" id="A0A9D1FVI8"/>
<evidence type="ECO:0000313" key="5">
    <source>
        <dbReference type="Proteomes" id="UP000824139"/>
    </source>
</evidence>
<dbReference type="EMBL" id="DVJO01000025">
    <property type="protein sequence ID" value="HIS82201.1"/>
    <property type="molecule type" value="Genomic_DNA"/>
</dbReference>
<feature type="chain" id="PRO_5038844902" evidence="2">
    <location>
        <begin position="23"/>
        <end position="216"/>
    </location>
</feature>
<evidence type="ECO:0000256" key="1">
    <source>
        <dbReference type="SAM" id="Phobius"/>
    </source>
</evidence>
<comment type="caution">
    <text evidence="4">The sequence shown here is derived from an EMBL/GenBank/DDBJ whole genome shotgun (WGS) entry which is preliminary data.</text>
</comment>
<dbReference type="PANTHER" id="PTHR30373:SF2">
    <property type="entry name" value="UPF0603 PROTEIN YGCG"/>
    <property type="match status" value="1"/>
</dbReference>
<keyword evidence="1" id="KW-0812">Transmembrane</keyword>
<accession>A0A9D1FVI8</accession>
<evidence type="ECO:0000259" key="3">
    <source>
        <dbReference type="Pfam" id="PF04536"/>
    </source>
</evidence>
<dbReference type="Gene3D" id="3.10.310.50">
    <property type="match status" value="1"/>
</dbReference>
<gene>
    <name evidence="4" type="ORF">IAD41_01145</name>
</gene>
<keyword evidence="1" id="KW-1133">Transmembrane helix</keyword>
<feature type="transmembrane region" description="Helical" evidence="1">
    <location>
        <begin position="189"/>
        <end position="209"/>
    </location>
</feature>
<keyword evidence="2" id="KW-0732">Signal</keyword>
<keyword evidence="1" id="KW-0472">Membrane</keyword>
<feature type="domain" description="TPM" evidence="3">
    <location>
        <begin position="34"/>
        <end position="156"/>
    </location>
</feature>
<dbReference type="InterPro" id="IPR007621">
    <property type="entry name" value="TPM_dom"/>
</dbReference>
<dbReference type="Pfam" id="PF04536">
    <property type="entry name" value="TPM_phosphatase"/>
    <property type="match status" value="1"/>
</dbReference>
<dbReference type="PANTHER" id="PTHR30373">
    <property type="entry name" value="UPF0603 PROTEIN YGCG"/>
    <property type="match status" value="1"/>
</dbReference>
<reference evidence="4" key="2">
    <citation type="journal article" date="2021" name="PeerJ">
        <title>Extensive microbial diversity within the chicken gut microbiome revealed by metagenomics and culture.</title>
        <authorList>
            <person name="Gilroy R."/>
            <person name="Ravi A."/>
            <person name="Getino M."/>
            <person name="Pursley I."/>
            <person name="Horton D.L."/>
            <person name="Alikhan N.F."/>
            <person name="Baker D."/>
            <person name="Gharbi K."/>
            <person name="Hall N."/>
            <person name="Watson M."/>
            <person name="Adriaenssens E.M."/>
            <person name="Foster-Nyarko E."/>
            <person name="Jarju S."/>
            <person name="Secka A."/>
            <person name="Antonio M."/>
            <person name="Oren A."/>
            <person name="Chaudhuri R.R."/>
            <person name="La Ragione R."/>
            <person name="Hildebrand F."/>
            <person name="Pallen M.J."/>
        </authorList>
    </citation>
    <scope>NUCLEOTIDE SEQUENCE</scope>
    <source>
        <strain evidence="4">CHK152-2994</strain>
    </source>
</reference>
<dbReference type="Proteomes" id="UP000824139">
    <property type="component" value="Unassembled WGS sequence"/>
</dbReference>
<name>A0A9D1FVI8_9BACT</name>
<proteinExistence type="predicted"/>
<protein>
    <submittedName>
        <fullName evidence="4">TPM domain-containing protein</fullName>
    </submittedName>
</protein>